<reference evidence="1" key="1">
    <citation type="journal article" date="2019" name="PLoS Negl. Trop. Dis.">
        <title>Revisiting the worldwide diversity of Leptospira species in the environment.</title>
        <authorList>
            <person name="Vincent A.T."/>
            <person name="Schiettekatte O."/>
            <person name="Bourhy P."/>
            <person name="Veyrier F.J."/>
            <person name="Picardeau M."/>
        </authorList>
    </citation>
    <scope>NUCLEOTIDE SEQUENCE [LARGE SCALE GENOMIC DNA]</scope>
    <source>
        <strain evidence="1">201702476</strain>
    </source>
</reference>
<keyword evidence="2" id="KW-1185">Reference proteome</keyword>
<gene>
    <name evidence="1" type="ORF">EHQ58_10630</name>
</gene>
<protein>
    <recommendedName>
        <fullName evidence="3">Cytochrome P460 domain-containing protein</fullName>
    </recommendedName>
</protein>
<comment type="caution">
    <text evidence="1">The sequence shown here is derived from an EMBL/GenBank/DDBJ whole genome shotgun (WGS) entry which is preliminary data.</text>
</comment>
<dbReference type="CDD" id="cd20716">
    <property type="entry name" value="cyt_P460_fam"/>
    <property type="match status" value="1"/>
</dbReference>
<proteinExistence type="predicted"/>
<dbReference type="RefSeq" id="WP_135623877.1">
    <property type="nucleotide sequence ID" value="NZ_RQGD01000034.1"/>
</dbReference>
<accession>A0A4R9JYV8</accession>
<evidence type="ECO:0000313" key="1">
    <source>
        <dbReference type="EMBL" id="TGL57859.1"/>
    </source>
</evidence>
<sequence>MKLIIFLLMTLEFCNIIDSNDTANSKNSEILSLLALSSNMNTTTQTLTDASLYKESVEMSSLSIFPNTPSTIFNSGITDRAHGDSILMRVNTIAKNSIDATAKKPINGSFSEGSLIVKERYSGGILNQIISMKKQAGFTSGWAWAEYSPSGSVQYSIDLKGAGCISCHTRGGGATKDYVRIFEY</sequence>
<dbReference type="AlphaFoldDB" id="A0A4R9JYV8"/>
<evidence type="ECO:0000313" key="2">
    <source>
        <dbReference type="Proteomes" id="UP000297693"/>
    </source>
</evidence>
<dbReference type="OrthoDB" id="9816308at2"/>
<dbReference type="Proteomes" id="UP000297693">
    <property type="component" value="Unassembled WGS sequence"/>
</dbReference>
<name>A0A4R9JYV8_9LEPT</name>
<dbReference type="Gene3D" id="3.50.70.20">
    <property type="entry name" value="Cytochrome P460"/>
    <property type="match status" value="1"/>
</dbReference>
<evidence type="ECO:0008006" key="3">
    <source>
        <dbReference type="Google" id="ProtNLM"/>
    </source>
</evidence>
<organism evidence="1 2">
    <name type="scientific">Leptospira ognonensis</name>
    <dbReference type="NCBI Taxonomy" id="2484945"/>
    <lineage>
        <taxon>Bacteria</taxon>
        <taxon>Pseudomonadati</taxon>
        <taxon>Spirochaetota</taxon>
        <taxon>Spirochaetia</taxon>
        <taxon>Leptospirales</taxon>
        <taxon>Leptospiraceae</taxon>
        <taxon>Leptospira</taxon>
    </lineage>
</organism>
<dbReference type="EMBL" id="RQGD01000034">
    <property type="protein sequence ID" value="TGL57859.1"/>
    <property type="molecule type" value="Genomic_DNA"/>
</dbReference>
<dbReference type="InterPro" id="IPR038142">
    <property type="entry name" value="Cytochrome_P460_sp"/>
</dbReference>